<sequence>MIRNSILIIALLLAVTTVAAQDAISPFEGASHHYQVEQHDGNTYQWQVYQELVPLVVADVQDYDFLSGESTSSVDVQWLKAGIYYLMVVESDPGGCNNLKVLRIEVIPNNLKFAVGNVESESCYEASGNDFIVALHFQDNEGKPLGQEHFPIDVTFSVDGEQQPSQKISYFKQELEIGSSLYATQSNQNTLVLVSLDEATDSKNIKIRPDQEKRTHEHQIFARPELSFDGDLDELVLGSRRSFVVSGEDTWAYSWLLKTPNGKTIALNAQEAKTEEVLLDELGEYQLQVRAKTPNGCDGDWATQTFLVKESEPQLLAVADQATTSANQQLVISILENDFGVDERTSVSIPEGTEAGGFISFNSEDSTVTYYPPQNYTGEDRFTYELCDDQEPANCSQAEVVITVEPGIAEAASPIAVHDINVGWIDQQIEGNVLTNDLFYQGASFSVEIVTIPDEKAGKLTAFDRQTGAYVFEPTPGYFGEAIFEYRVCKMIESGDALCDNGMVTIQIADYNQTNLPPIGNGDVVITKANQTVSGNFLMNDFDVDGDPISVKGVSQSNLPGSLDWNKNGSFSYTPETDFVGELSFNYQVCDDQGNCSWSTVIIYVLPADLIDGLLVAIDDAVFSVDQEVIEGDLRTNDQGLQSGGTFSRVPGGGPQHGTVTVTSDGHFAYYPALSGDMPYFDRFVYQVCSTQNEGGCSYATAYILVNPVAPLAVIDAEKVELGACQTIVLDGSSSEGQGQLTYAWSPSSFLSDATSPKPSFTPGESAWYYLKVSDLAGRSHTDSVYVEVFDAPQTMLDDQLYVSQPTDVIMLDASESSGEQLTFNWWTEGDALIVSGAQTATPEVSGLGTYYLEVTDRFGCSAVDSVVVGLLLQVDAVNDTLGLLINTFADINVLRNDIPQGQLKPQSVSIVAPPEHGVAIVSSDSMITYTPDQFYAGRDNFVYAVCDFMNHCDEATVLVMINSEPLFIPNAFSPNGDGINDYFEIIGLNQYERVRLRVVNRWGSLVYESLNYGEGEGRDGLWDGIANKGVRTGGGQVPTGTYYYVLDLGDGSEKLTGYIYIDR</sequence>
<dbReference type="Gene3D" id="2.60.40.10">
    <property type="entry name" value="Immunoglobulins"/>
    <property type="match status" value="1"/>
</dbReference>
<evidence type="ECO:0000313" key="3">
    <source>
        <dbReference type="Proteomes" id="UP000198964"/>
    </source>
</evidence>
<dbReference type="RefSeq" id="WP_139218210.1">
    <property type="nucleotide sequence ID" value="NZ_FONW01000001.1"/>
</dbReference>
<accession>A0A1I2CZD8</accession>
<dbReference type="Gene3D" id="2.60.40.2810">
    <property type="match status" value="1"/>
</dbReference>
<dbReference type="Gene3D" id="2.60.40.3440">
    <property type="match status" value="2"/>
</dbReference>
<feature type="chain" id="PRO_5011464096" evidence="1">
    <location>
        <begin position="21"/>
        <end position="1064"/>
    </location>
</feature>
<dbReference type="STRING" id="655355.SAMN05216283_101882"/>
<keyword evidence="3" id="KW-1185">Reference proteome</keyword>
<gene>
    <name evidence="2" type="ORF">SAMN05216283_101882</name>
</gene>
<feature type="signal peptide" evidence="1">
    <location>
        <begin position="1"/>
        <end position="20"/>
    </location>
</feature>
<dbReference type="InterPro" id="IPR026341">
    <property type="entry name" value="T9SS_type_B"/>
</dbReference>
<evidence type="ECO:0000256" key="1">
    <source>
        <dbReference type="SAM" id="SignalP"/>
    </source>
</evidence>
<proteinExistence type="predicted"/>
<dbReference type="EMBL" id="FONW01000001">
    <property type="protein sequence ID" value="SFE73648.1"/>
    <property type="molecule type" value="Genomic_DNA"/>
</dbReference>
<keyword evidence="1" id="KW-0732">Signal</keyword>
<dbReference type="Proteomes" id="UP000198964">
    <property type="component" value="Unassembled WGS sequence"/>
</dbReference>
<dbReference type="AlphaFoldDB" id="A0A1I2CZD8"/>
<dbReference type="NCBIfam" id="NF012211">
    <property type="entry name" value="tand_rpt_95"/>
    <property type="match status" value="2"/>
</dbReference>
<dbReference type="NCBIfam" id="TIGR04131">
    <property type="entry name" value="Bac_Flav_CTERM"/>
    <property type="match status" value="1"/>
</dbReference>
<dbReference type="Pfam" id="PF17963">
    <property type="entry name" value="Big_9"/>
    <property type="match status" value="3"/>
</dbReference>
<reference evidence="2 3" key="1">
    <citation type="submission" date="2016-10" db="EMBL/GenBank/DDBJ databases">
        <authorList>
            <person name="de Groot N.N."/>
        </authorList>
    </citation>
    <scope>NUCLEOTIDE SEQUENCE [LARGE SCALE GENOMIC DNA]</scope>
    <source>
        <strain evidence="2 3">CGMCC 1.9156</strain>
    </source>
</reference>
<dbReference type="Pfam" id="PF13585">
    <property type="entry name" value="CHU_C"/>
    <property type="match status" value="1"/>
</dbReference>
<organism evidence="2 3">
    <name type="scientific">Sunxiuqinia elliptica</name>
    <dbReference type="NCBI Taxonomy" id="655355"/>
    <lineage>
        <taxon>Bacteria</taxon>
        <taxon>Pseudomonadati</taxon>
        <taxon>Bacteroidota</taxon>
        <taxon>Bacteroidia</taxon>
        <taxon>Marinilabiliales</taxon>
        <taxon>Prolixibacteraceae</taxon>
        <taxon>Sunxiuqinia</taxon>
    </lineage>
</organism>
<dbReference type="InterPro" id="IPR013783">
    <property type="entry name" value="Ig-like_fold"/>
</dbReference>
<protein>
    <submittedName>
        <fullName evidence="2">Gliding motility-associated C-terminal domain-containing protein</fullName>
    </submittedName>
</protein>
<evidence type="ECO:0000313" key="2">
    <source>
        <dbReference type="EMBL" id="SFE73648.1"/>
    </source>
</evidence>
<name>A0A1I2CZD8_9BACT</name>